<dbReference type="AlphaFoldDB" id="A0A059CA82"/>
<accession>A0A059CA82</accession>
<reference evidence="1" key="1">
    <citation type="submission" date="2013-07" db="EMBL/GenBank/DDBJ databases">
        <title>The genome of Eucalyptus grandis.</title>
        <authorList>
            <person name="Schmutz J."/>
            <person name="Hayes R."/>
            <person name="Myburg A."/>
            <person name="Tuskan G."/>
            <person name="Grattapaglia D."/>
            <person name="Rokhsar D.S."/>
        </authorList>
    </citation>
    <scope>NUCLEOTIDE SEQUENCE</scope>
    <source>
        <tissue evidence="1">Leaf extractions</tissue>
    </source>
</reference>
<dbReference type="PANTHER" id="PTHR47382:SF3">
    <property type="entry name" value="ADENINE NUCLEOTIDE ALPHA HYDROLASES-LIKE SUPERFAMILY PROTEIN"/>
    <property type="match status" value="1"/>
</dbReference>
<gene>
    <name evidence="1" type="ORF">EUGRSUZ_E03844</name>
</gene>
<dbReference type="InParanoid" id="A0A059CA82"/>
<sequence>METTEITAEADQGHLHHEHYQHNQMLNYNRSANGTSEIVEEHSTEVLEMGSPMWAIVEDEMEGMSMSSPMWEGMSLFSLDIHKNSAWERGECVYVAVREKSETSMDALTWTLKNAVVNVSNTTVFLVHVFPEIRFVPSLSETERRTILTFSPFSFLSSFCLIVKICLKFKLDR</sequence>
<dbReference type="EMBL" id="KK198757">
    <property type="protein sequence ID" value="KCW75076.1"/>
    <property type="molecule type" value="Genomic_DNA"/>
</dbReference>
<name>A0A059CA82_EUCGR</name>
<evidence type="ECO:0008006" key="2">
    <source>
        <dbReference type="Google" id="ProtNLM"/>
    </source>
</evidence>
<dbReference type="Gramene" id="KCW75076">
    <property type="protein sequence ID" value="KCW75076"/>
    <property type="gene ID" value="EUGRSUZ_E03844"/>
</dbReference>
<dbReference type="PANTHER" id="PTHR47382">
    <property type="entry name" value="U-BOX DOMAIN-CONTAINING PROTEIN 52-LIKE"/>
    <property type="match status" value="1"/>
</dbReference>
<protein>
    <recommendedName>
        <fullName evidence="2">UspA domain-containing protein</fullName>
    </recommendedName>
</protein>
<dbReference type="eggNOG" id="ENOG502RZBY">
    <property type="taxonomic scope" value="Eukaryota"/>
</dbReference>
<evidence type="ECO:0000313" key="1">
    <source>
        <dbReference type="EMBL" id="KCW75076.1"/>
    </source>
</evidence>
<proteinExistence type="predicted"/>
<organism evidence="1">
    <name type="scientific">Eucalyptus grandis</name>
    <name type="common">Flooded gum</name>
    <dbReference type="NCBI Taxonomy" id="71139"/>
    <lineage>
        <taxon>Eukaryota</taxon>
        <taxon>Viridiplantae</taxon>
        <taxon>Streptophyta</taxon>
        <taxon>Embryophyta</taxon>
        <taxon>Tracheophyta</taxon>
        <taxon>Spermatophyta</taxon>
        <taxon>Magnoliopsida</taxon>
        <taxon>eudicotyledons</taxon>
        <taxon>Gunneridae</taxon>
        <taxon>Pentapetalae</taxon>
        <taxon>rosids</taxon>
        <taxon>malvids</taxon>
        <taxon>Myrtales</taxon>
        <taxon>Myrtaceae</taxon>
        <taxon>Myrtoideae</taxon>
        <taxon>Eucalypteae</taxon>
        <taxon>Eucalyptus</taxon>
    </lineage>
</organism>